<evidence type="ECO:0000256" key="2">
    <source>
        <dbReference type="ARBA" id="ARBA00012438"/>
    </source>
</evidence>
<dbReference type="CDD" id="cd00075">
    <property type="entry name" value="HATPase"/>
    <property type="match status" value="1"/>
</dbReference>
<dbReference type="InterPro" id="IPR013655">
    <property type="entry name" value="PAS_fold_3"/>
</dbReference>
<dbReference type="InterPro" id="IPR001610">
    <property type="entry name" value="PAC"/>
</dbReference>
<feature type="domain" description="Histidine kinase" evidence="6">
    <location>
        <begin position="441"/>
        <end position="657"/>
    </location>
</feature>
<reference evidence="9 10" key="1">
    <citation type="submission" date="2016-10" db="EMBL/GenBank/DDBJ databases">
        <authorList>
            <person name="de Groot N.N."/>
        </authorList>
    </citation>
    <scope>NUCLEOTIDE SEQUENCE [LARGE SCALE GENOMIC DNA]</scope>
    <source>
        <strain evidence="9 10">AB35.6</strain>
    </source>
</reference>
<comment type="catalytic activity">
    <reaction evidence="1">
        <text>ATP + protein L-histidine = ADP + protein N-phospho-L-histidine.</text>
        <dbReference type="EC" id="2.7.13.3"/>
    </reaction>
</comment>
<evidence type="ECO:0000256" key="3">
    <source>
        <dbReference type="ARBA" id="ARBA00022553"/>
    </source>
</evidence>
<proteinExistence type="predicted"/>
<keyword evidence="4" id="KW-0808">Transferase</keyword>
<dbReference type="RefSeq" id="WP_083350281.1">
    <property type="nucleotide sequence ID" value="NZ_FNSD01000001.1"/>
</dbReference>
<feature type="domain" description="PAC" evidence="8">
    <location>
        <begin position="376"/>
        <end position="428"/>
    </location>
</feature>
<dbReference type="CDD" id="cd00130">
    <property type="entry name" value="PAS"/>
    <property type="match status" value="3"/>
</dbReference>
<dbReference type="Gene3D" id="3.30.565.10">
    <property type="entry name" value="Histidine kinase-like ATPase, C-terminal domain"/>
    <property type="match status" value="1"/>
</dbReference>
<evidence type="ECO:0000259" key="8">
    <source>
        <dbReference type="PROSITE" id="PS50113"/>
    </source>
</evidence>
<feature type="domain" description="PAC" evidence="8">
    <location>
        <begin position="250"/>
        <end position="302"/>
    </location>
</feature>
<dbReference type="SUPFAM" id="SSF55874">
    <property type="entry name" value="ATPase domain of HSP90 chaperone/DNA topoisomerase II/histidine kinase"/>
    <property type="match status" value="1"/>
</dbReference>
<dbReference type="Proteomes" id="UP000182409">
    <property type="component" value="Unassembled WGS sequence"/>
</dbReference>
<protein>
    <recommendedName>
        <fullName evidence="2">histidine kinase</fullName>
        <ecNumber evidence="2">2.7.13.3</ecNumber>
    </recommendedName>
</protein>
<evidence type="ECO:0000259" key="7">
    <source>
        <dbReference type="PROSITE" id="PS50112"/>
    </source>
</evidence>
<dbReference type="InterPro" id="IPR005467">
    <property type="entry name" value="His_kinase_dom"/>
</dbReference>
<dbReference type="CDD" id="cd00082">
    <property type="entry name" value="HisKA"/>
    <property type="match status" value="1"/>
</dbReference>
<feature type="domain" description="PAS" evidence="7">
    <location>
        <begin position="194"/>
        <end position="247"/>
    </location>
</feature>
<dbReference type="Pfam" id="PF00989">
    <property type="entry name" value="PAS"/>
    <property type="match status" value="1"/>
</dbReference>
<dbReference type="Pfam" id="PF00512">
    <property type="entry name" value="HisKA"/>
    <property type="match status" value="1"/>
</dbReference>
<dbReference type="Gene3D" id="3.30.450.20">
    <property type="entry name" value="PAS domain"/>
    <property type="match status" value="3"/>
</dbReference>
<dbReference type="SMART" id="SM00388">
    <property type="entry name" value="HisKA"/>
    <property type="match status" value="1"/>
</dbReference>
<name>A0A1H4JGT9_9BACT</name>
<evidence type="ECO:0000256" key="5">
    <source>
        <dbReference type="ARBA" id="ARBA00022777"/>
    </source>
</evidence>
<sequence length="663" mass="75221">MKRDARERATRGNDRSVISGVPHSSAADWMFLQPAILDQMHDSIIVTDLEGIVTGCNRASSQIYGYSPEELIGRSVSILYPQEDRHLLYEQVFPTVLATGEFHGEQRNRTRSGDSIYIHLSLSLLRDGEGAPIGVVGFSVNVTQQKLGDLAIQRHDDVQRQLNAERADNDMMRLLFTAVERAEDVFLITDAEPVDLPGPRILYVNQAFEKMTGYTASEVLGQTPRILQGPKTDRAALDRIRTALNSWKPIREEMTNYRKDGSEFTVDLSIVPIADDKGWYTHWMAIQRDTTEQTQMREEIALKESRLHFLTESIPQLLWTSNKYGECEFVSQACARFLGVEASACYGQGWFQFIHPEDLERSVKVWREAVAQQHTFIVEYRLRRHDGEFIWFLHRAVPRISDTGETMEWIGSSTDIAQQKRSEEAIRQTEKLAAVGRLASSISHEINNPLASVTNLLYLLGTQPSLTKTSQEYVRTAQEELARVTEITTHTLRFHNQATSPVPTRMAELLDSILSFYRPRLTSAGIVVRREYERTEQLTCLAGDIRQALSNLIANAVEASEPGTRLRVRLRNSVTWRYRKHRGIRITIADSGHGIPLETRHRIFEPFYTTKGITGTGLGLWIAKDLIAKHEGRISLKSSTEPNRHGTVFSILFPYEPNKAISS</sequence>
<dbReference type="GO" id="GO:0000155">
    <property type="term" value="F:phosphorelay sensor kinase activity"/>
    <property type="evidence" value="ECO:0007669"/>
    <property type="project" value="InterPro"/>
</dbReference>
<evidence type="ECO:0000313" key="10">
    <source>
        <dbReference type="Proteomes" id="UP000182409"/>
    </source>
</evidence>
<keyword evidence="5" id="KW-0418">Kinase</keyword>
<dbReference type="Gene3D" id="1.10.287.130">
    <property type="match status" value="1"/>
</dbReference>
<dbReference type="Pfam" id="PF13426">
    <property type="entry name" value="PAS_9"/>
    <property type="match status" value="1"/>
</dbReference>
<evidence type="ECO:0000313" key="9">
    <source>
        <dbReference type="EMBL" id="SEB45461.1"/>
    </source>
</evidence>
<dbReference type="PROSITE" id="PS50113">
    <property type="entry name" value="PAC"/>
    <property type="match status" value="3"/>
</dbReference>
<feature type="domain" description="PAS" evidence="7">
    <location>
        <begin position="303"/>
        <end position="373"/>
    </location>
</feature>
<evidence type="ECO:0000259" key="6">
    <source>
        <dbReference type="PROSITE" id="PS50109"/>
    </source>
</evidence>
<dbReference type="PROSITE" id="PS50109">
    <property type="entry name" value="HIS_KIN"/>
    <property type="match status" value="1"/>
</dbReference>
<dbReference type="SMART" id="SM00387">
    <property type="entry name" value="HATPase_c"/>
    <property type="match status" value="1"/>
</dbReference>
<dbReference type="EC" id="2.7.13.3" evidence="2"/>
<dbReference type="GO" id="GO:0006355">
    <property type="term" value="P:regulation of DNA-templated transcription"/>
    <property type="evidence" value="ECO:0007669"/>
    <property type="project" value="InterPro"/>
</dbReference>
<dbReference type="PRINTS" id="PR00344">
    <property type="entry name" value="BCTRLSENSOR"/>
</dbReference>
<dbReference type="InterPro" id="IPR036890">
    <property type="entry name" value="HATPase_C_sf"/>
</dbReference>
<evidence type="ECO:0000256" key="4">
    <source>
        <dbReference type="ARBA" id="ARBA00022679"/>
    </source>
</evidence>
<dbReference type="FunFam" id="3.30.450.20:FF:000099">
    <property type="entry name" value="Sensory box sensor histidine kinase"/>
    <property type="match status" value="1"/>
</dbReference>
<dbReference type="SUPFAM" id="SSF47384">
    <property type="entry name" value="Homodimeric domain of signal transducing histidine kinase"/>
    <property type="match status" value="1"/>
</dbReference>
<keyword evidence="3" id="KW-0597">Phosphoprotein</keyword>
<feature type="domain" description="PAC" evidence="8">
    <location>
        <begin position="102"/>
        <end position="154"/>
    </location>
</feature>
<dbReference type="OrthoDB" id="9815750at2"/>
<dbReference type="Pfam" id="PF02518">
    <property type="entry name" value="HATPase_c"/>
    <property type="match status" value="1"/>
</dbReference>
<dbReference type="InterPro" id="IPR052162">
    <property type="entry name" value="Sensor_kinase/Photoreceptor"/>
</dbReference>
<dbReference type="SMART" id="SM00086">
    <property type="entry name" value="PAC"/>
    <property type="match status" value="3"/>
</dbReference>
<dbReference type="InterPro" id="IPR003594">
    <property type="entry name" value="HATPase_dom"/>
</dbReference>
<organism evidence="9 10">
    <name type="scientific">Terriglobus roseus</name>
    <dbReference type="NCBI Taxonomy" id="392734"/>
    <lineage>
        <taxon>Bacteria</taxon>
        <taxon>Pseudomonadati</taxon>
        <taxon>Acidobacteriota</taxon>
        <taxon>Terriglobia</taxon>
        <taxon>Terriglobales</taxon>
        <taxon>Acidobacteriaceae</taxon>
        <taxon>Terriglobus</taxon>
    </lineage>
</organism>
<feature type="domain" description="PAS" evidence="7">
    <location>
        <begin position="36"/>
        <end position="100"/>
    </location>
</feature>
<dbReference type="NCBIfam" id="TIGR00229">
    <property type="entry name" value="sensory_box"/>
    <property type="match status" value="3"/>
</dbReference>
<dbReference type="InterPro" id="IPR000700">
    <property type="entry name" value="PAS-assoc_C"/>
</dbReference>
<dbReference type="SUPFAM" id="SSF55785">
    <property type="entry name" value="PYP-like sensor domain (PAS domain)"/>
    <property type="match status" value="3"/>
</dbReference>
<dbReference type="SMART" id="SM00091">
    <property type="entry name" value="PAS"/>
    <property type="match status" value="3"/>
</dbReference>
<dbReference type="InterPro" id="IPR035965">
    <property type="entry name" value="PAS-like_dom_sf"/>
</dbReference>
<accession>A0A1H4JGT9</accession>
<dbReference type="InterPro" id="IPR000014">
    <property type="entry name" value="PAS"/>
</dbReference>
<evidence type="ECO:0000256" key="1">
    <source>
        <dbReference type="ARBA" id="ARBA00000085"/>
    </source>
</evidence>
<dbReference type="EMBL" id="FNSD01000001">
    <property type="protein sequence ID" value="SEB45461.1"/>
    <property type="molecule type" value="Genomic_DNA"/>
</dbReference>
<dbReference type="Pfam" id="PF08447">
    <property type="entry name" value="PAS_3"/>
    <property type="match status" value="1"/>
</dbReference>
<dbReference type="InterPro" id="IPR013767">
    <property type="entry name" value="PAS_fold"/>
</dbReference>
<gene>
    <name evidence="9" type="ORF">SAMN05443244_0607</name>
</gene>
<dbReference type="PROSITE" id="PS50112">
    <property type="entry name" value="PAS"/>
    <property type="match status" value="3"/>
</dbReference>
<dbReference type="AlphaFoldDB" id="A0A1H4JGT9"/>
<dbReference type="InterPro" id="IPR004358">
    <property type="entry name" value="Sig_transdc_His_kin-like_C"/>
</dbReference>
<dbReference type="InterPro" id="IPR003661">
    <property type="entry name" value="HisK_dim/P_dom"/>
</dbReference>
<dbReference type="PANTHER" id="PTHR43304:SF1">
    <property type="entry name" value="PAC DOMAIN-CONTAINING PROTEIN"/>
    <property type="match status" value="1"/>
</dbReference>
<dbReference type="PANTHER" id="PTHR43304">
    <property type="entry name" value="PHYTOCHROME-LIKE PROTEIN CPH1"/>
    <property type="match status" value="1"/>
</dbReference>
<dbReference type="InterPro" id="IPR036097">
    <property type="entry name" value="HisK_dim/P_sf"/>
</dbReference>